<name>A0A6P5SXQ5_PRUAV</name>
<keyword evidence="3" id="KW-1185">Reference proteome</keyword>
<accession>A0A6P5SXQ5</accession>
<feature type="compositionally biased region" description="Polar residues" evidence="1">
    <location>
        <begin position="147"/>
        <end position="165"/>
    </location>
</feature>
<dbReference type="GeneID" id="110760478"/>
<dbReference type="KEGG" id="pavi:110760478"/>
<evidence type="ECO:0000259" key="2">
    <source>
        <dbReference type="Pfam" id="PF22936"/>
    </source>
</evidence>
<proteinExistence type="predicted"/>
<dbReference type="Pfam" id="PF22936">
    <property type="entry name" value="Pol_BBD"/>
    <property type="match status" value="1"/>
</dbReference>
<dbReference type="InterPro" id="IPR054722">
    <property type="entry name" value="PolX-like_BBD"/>
</dbReference>
<sequence length="323" mass="36040">MAGSGSSKVRTPIFSGENYKFWRIKMVTIFKSHGLWKLVEKGVTTSDSKKKKKDEGSSEEEDNEKTVAAYMQDAKALETYELQEVLAILKSQEQRFDMHTVDATDKAFASFSVSSKGQQNKGNSQSSGLKSQKNWNPKGKPWESKGKSQQNNHAPNHSFSSSQPANQEAVNGNWYIDSGCSNHMTGNVNRLVDVRTNMALAGKVQMPTGDLVNVAGMGSLVIDTTKGRKYIREVMYLPGLKENLLSFGQMDGHGYYLLFGGKVCSVFDGPSLDSLVIKVGMKENRCYPLHLMHNDQMMLRSSITPCTWTWHKRLGHLNLKSLK</sequence>
<evidence type="ECO:0000256" key="1">
    <source>
        <dbReference type="SAM" id="MobiDB-lite"/>
    </source>
</evidence>
<evidence type="ECO:0000313" key="4">
    <source>
        <dbReference type="RefSeq" id="XP_021818436.1"/>
    </source>
</evidence>
<dbReference type="RefSeq" id="XP_021818436.1">
    <property type="nucleotide sequence ID" value="XM_021962744.1"/>
</dbReference>
<feature type="domain" description="Retrovirus-related Pol polyprotein from transposon TNT 1-94-like beta-barrel" evidence="2">
    <location>
        <begin position="174"/>
        <end position="255"/>
    </location>
</feature>
<evidence type="ECO:0000313" key="3">
    <source>
        <dbReference type="Proteomes" id="UP000515124"/>
    </source>
</evidence>
<gene>
    <name evidence="4" type="primary">LOC110760478</name>
</gene>
<reference evidence="4" key="1">
    <citation type="submission" date="2025-08" db="UniProtKB">
        <authorList>
            <consortium name="RefSeq"/>
        </authorList>
    </citation>
    <scope>IDENTIFICATION</scope>
</reference>
<protein>
    <submittedName>
        <fullName evidence="4">Uncharacterized protein LOC110760478</fullName>
    </submittedName>
</protein>
<organism evidence="3 4">
    <name type="scientific">Prunus avium</name>
    <name type="common">Cherry</name>
    <name type="synonym">Cerasus avium</name>
    <dbReference type="NCBI Taxonomy" id="42229"/>
    <lineage>
        <taxon>Eukaryota</taxon>
        <taxon>Viridiplantae</taxon>
        <taxon>Streptophyta</taxon>
        <taxon>Embryophyta</taxon>
        <taxon>Tracheophyta</taxon>
        <taxon>Spermatophyta</taxon>
        <taxon>Magnoliopsida</taxon>
        <taxon>eudicotyledons</taxon>
        <taxon>Gunneridae</taxon>
        <taxon>Pentapetalae</taxon>
        <taxon>rosids</taxon>
        <taxon>fabids</taxon>
        <taxon>Rosales</taxon>
        <taxon>Rosaceae</taxon>
        <taxon>Amygdaloideae</taxon>
        <taxon>Amygdaleae</taxon>
        <taxon>Prunus</taxon>
    </lineage>
</organism>
<feature type="compositionally biased region" description="Polar residues" evidence="1">
    <location>
        <begin position="112"/>
        <end position="135"/>
    </location>
</feature>
<dbReference type="AlphaFoldDB" id="A0A6P5SXQ5"/>
<feature type="region of interest" description="Disordered" evidence="1">
    <location>
        <begin position="45"/>
        <end position="66"/>
    </location>
</feature>
<feature type="region of interest" description="Disordered" evidence="1">
    <location>
        <begin position="112"/>
        <end position="165"/>
    </location>
</feature>
<dbReference type="Proteomes" id="UP000515124">
    <property type="component" value="Unplaced"/>
</dbReference>